<dbReference type="Pfam" id="PF20684">
    <property type="entry name" value="Fung_rhodopsin"/>
    <property type="match status" value="1"/>
</dbReference>
<dbReference type="Proteomes" id="UP000824998">
    <property type="component" value="Unassembled WGS sequence"/>
</dbReference>
<comment type="similarity">
    <text evidence="13">Belongs to the SAT4 family.</text>
</comment>
<feature type="transmembrane region" description="Helical" evidence="15">
    <location>
        <begin position="65"/>
        <end position="84"/>
    </location>
</feature>
<evidence type="ECO:0000256" key="11">
    <source>
        <dbReference type="ARBA" id="ARBA00023157"/>
    </source>
</evidence>
<accession>A0A9P7YHJ7</accession>
<feature type="transmembrane region" description="Helical" evidence="15">
    <location>
        <begin position="175"/>
        <end position="203"/>
    </location>
</feature>
<keyword evidence="12" id="KW-0449">Lipoprotein</keyword>
<evidence type="ECO:0000256" key="7">
    <source>
        <dbReference type="ARBA" id="ARBA00022692"/>
    </source>
</evidence>
<evidence type="ECO:0000256" key="5">
    <source>
        <dbReference type="ARBA" id="ARBA00022525"/>
    </source>
</evidence>
<evidence type="ECO:0000256" key="1">
    <source>
        <dbReference type="ARBA" id="ARBA00004141"/>
    </source>
</evidence>
<proteinExistence type="inferred from homology"/>
<dbReference type="OrthoDB" id="2496787at2759"/>
<organism evidence="18 19">
    <name type="scientific">Amylocarpus encephaloides</name>
    <dbReference type="NCBI Taxonomy" id="45428"/>
    <lineage>
        <taxon>Eukaryota</taxon>
        <taxon>Fungi</taxon>
        <taxon>Dikarya</taxon>
        <taxon>Ascomycota</taxon>
        <taxon>Pezizomycotina</taxon>
        <taxon>Leotiomycetes</taxon>
        <taxon>Helotiales</taxon>
        <taxon>Helotiales incertae sedis</taxon>
        <taxon>Amylocarpus</taxon>
    </lineage>
</organism>
<keyword evidence="11" id="KW-1015">Disulfide bond</keyword>
<evidence type="ECO:0000256" key="2">
    <source>
        <dbReference type="ARBA" id="ARBA00004589"/>
    </source>
</evidence>
<dbReference type="Pfam" id="PF05730">
    <property type="entry name" value="CFEM"/>
    <property type="match status" value="1"/>
</dbReference>
<feature type="region of interest" description="Disordered" evidence="14">
    <location>
        <begin position="383"/>
        <end position="402"/>
    </location>
</feature>
<keyword evidence="5" id="KW-0964">Secreted</keyword>
<keyword evidence="7 15" id="KW-0812">Transmembrane</keyword>
<feature type="domain" description="CFEM" evidence="16">
    <location>
        <begin position="5"/>
        <end position="53"/>
    </location>
</feature>
<dbReference type="GO" id="GO:0005576">
    <property type="term" value="C:extracellular region"/>
    <property type="evidence" value="ECO:0007669"/>
    <property type="project" value="UniProtKB-SubCell"/>
</dbReference>
<keyword evidence="8" id="KW-0732">Signal</keyword>
<dbReference type="GO" id="GO:0098552">
    <property type="term" value="C:side of membrane"/>
    <property type="evidence" value="ECO:0007669"/>
    <property type="project" value="UniProtKB-KW"/>
</dbReference>
<dbReference type="AlphaFoldDB" id="A0A9P7YHJ7"/>
<reference evidence="18" key="1">
    <citation type="journal article" date="2021" name="IMA Fungus">
        <title>Genomic characterization of three marine fungi, including Emericellopsis atlantica sp. nov. with signatures of a generalist lifestyle and marine biomass degradation.</title>
        <authorList>
            <person name="Hagestad O.C."/>
            <person name="Hou L."/>
            <person name="Andersen J.H."/>
            <person name="Hansen E.H."/>
            <person name="Altermark B."/>
            <person name="Li C."/>
            <person name="Kuhnert E."/>
            <person name="Cox R.J."/>
            <person name="Crous P.W."/>
            <person name="Spatafora J.W."/>
            <person name="Lail K."/>
            <person name="Amirebrahimi M."/>
            <person name="Lipzen A."/>
            <person name="Pangilinan J."/>
            <person name="Andreopoulos W."/>
            <person name="Hayes R.D."/>
            <person name="Ng V."/>
            <person name="Grigoriev I.V."/>
            <person name="Jackson S.A."/>
            <person name="Sutton T.D.S."/>
            <person name="Dobson A.D.W."/>
            <person name="Rama T."/>
        </authorList>
    </citation>
    <scope>NUCLEOTIDE SEQUENCE</scope>
    <source>
        <strain evidence="18">TRa018bII</strain>
    </source>
</reference>
<evidence type="ECO:0000256" key="9">
    <source>
        <dbReference type="ARBA" id="ARBA00022989"/>
    </source>
</evidence>
<gene>
    <name evidence="18" type="ORF">BJ875DRAFT_49683</name>
</gene>
<evidence type="ECO:0000313" key="18">
    <source>
        <dbReference type="EMBL" id="KAG9233312.1"/>
    </source>
</evidence>
<dbReference type="InterPro" id="IPR052337">
    <property type="entry name" value="SAT4-like"/>
</dbReference>
<evidence type="ECO:0000256" key="4">
    <source>
        <dbReference type="ARBA" id="ARBA00010031"/>
    </source>
</evidence>
<name>A0A9P7YHJ7_9HELO</name>
<evidence type="ECO:0000256" key="3">
    <source>
        <dbReference type="ARBA" id="ARBA00004613"/>
    </source>
</evidence>
<evidence type="ECO:0000256" key="15">
    <source>
        <dbReference type="SAM" id="Phobius"/>
    </source>
</evidence>
<dbReference type="InterPro" id="IPR008427">
    <property type="entry name" value="Extracellular_membr_CFEM_dom"/>
</dbReference>
<feature type="transmembrane region" description="Helical" evidence="15">
    <location>
        <begin position="223"/>
        <end position="246"/>
    </location>
</feature>
<evidence type="ECO:0000259" key="17">
    <source>
        <dbReference type="Pfam" id="PF20684"/>
    </source>
</evidence>
<feature type="transmembrane region" description="Helical" evidence="15">
    <location>
        <begin position="258"/>
        <end position="277"/>
    </location>
</feature>
<evidence type="ECO:0000256" key="6">
    <source>
        <dbReference type="ARBA" id="ARBA00022622"/>
    </source>
</evidence>
<dbReference type="PANTHER" id="PTHR33048">
    <property type="entry name" value="PTH11-LIKE INTEGRAL MEMBRANE PROTEIN (AFU_ORTHOLOGUE AFUA_5G11245)"/>
    <property type="match status" value="1"/>
</dbReference>
<keyword evidence="10 15" id="KW-0472">Membrane</keyword>
<keyword evidence="6" id="KW-0325">Glycoprotein</keyword>
<comment type="caution">
    <text evidence="18">The sequence shown here is derived from an EMBL/GenBank/DDBJ whole genome shotgun (WGS) entry which is preliminary data.</text>
</comment>
<keyword evidence="9 15" id="KW-1133">Transmembrane helix</keyword>
<feature type="transmembrane region" description="Helical" evidence="15">
    <location>
        <begin position="96"/>
        <end position="119"/>
    </location>
</feature>
<dbReference type="EMBL" id="MU251506">
    <property type="protein sequence ID" value="KAG9233312.1"/>
    <property type="molecule type" value="Genomic_DNA"/>
</dbReference>
<feature type="transmembrane region" description="Helical" evidence="15">
    <location>
        <begin position="139"/>
        <end position="163"/>
    </location>
</feature>
<evidence type="ECO:0000313" key="19">
    <source>
        <dbReference type="Proteomes" id="UP000824998"/>
    </source>
</evidence>
<comment type="subcellular location">
    <subcellularLocation>
        <location evidence="2">Membrane</location>
        <topology evidence="2">Lipid-anchor</topology>
        <topology evidence="2">GPI-anchor</topology>
    </subcellularLocation>
    <subcellularLocation>
        <location evidence="1">Membrane</location>
        <topology evidence="1">Multi-pass membrane protein</topology>
    </subcellularLocation>
    <subcellularLocation>
        <location evidence="3">Secreted</location>
    </subcellularLocation>
</comment>
<evidence type="ECO:0000256" key="8">
    <source>
        <dbReference type="ARBA" id="ARBA00022729"/>
    </source>
</evidence>
<evidence type="ECO:0000259" key="16">
    <source>
        <dbReference type="Pfam" id="PF05730"/>
    </source>
</evidence>
<sequence length="402" mass="45039">MRGSVTNSTCALTDTQCVCTNAPLQAEISACVATSCTIKESLVAQNVTSVLCNHPIRDQSKEYKVIYAALGTVSGVTVFLRIFQKLITQMDFGIDDWVVIVTFLSGLPSTIIACGWLVNSGIGQDIWRVPFDSITNFGYYFYVMEVLYFFQVCLIKLSLLFFYLRIFTQPRIKRLIYGTIIFTVLFGTVFVFLGIFQCSPVSYFWTKWDGEHKGKCYQNNAMAWANGVISILLDFWMLGLPMSQILSLKMHWKRKVGVAMMFGVGTFVTIMSIVRLQSLITFANSHNPTWDNYGAGIWSDIEINVGIICACMPSIRVLLVRSFPTLLGSSKGTSRNYAGGYAADITSRKREQTNSRVTGLRSGNDDTEGILYEQSYTVELDKLPSKSMTNSEEDFGRRLQTG</sequence>
<feature type="domain" description="Rhodopsin" evidence="17">
    <location>
        <begin position="80"/>
        <end position="320"/>
    </location>
</feature>
<evidence type="ECO:0000256" key="13">
    <source>
        <dbReference type="ARBA" id="ARBA00038359"/>
    </source>
</evidence>
<keyword evidence="19" id="KW-1185">Reference proteome</keyword>
<keyword evidence="6" id="KW-0336">GPI-anchor</keyword>
<evidence type="ECO:0000256" key="10">
    <source>
        <dbReference type="ARBA" id="ARBA00023136"/>
    </source>
</evidence>
<protein>
    <submittedName>
        <fullName evidence="18">CFEM domain-containing protein</fullName>
    </submittedName>
</protein>
<dbReference type="InterPro" id="IPR049326">
    <property type="entry name" value="Rhodopsin_dom_fungi"/>
</dbReference>
<comment type="similarity">
    <text evidence="4">Belongs to the RBT5 family.</text>
</comment>
<dbReference type="PANTHER" id="PTHR33048:SF143">
    <property type="entry name" value="EXTRACELLULAR MEMBRANE PROTEIN CFEM DOMAIN-CONTAINING PROTEIN-RELATED"/>
    <property type="match status" value="1"/>
</dbReference>
<evidence type="ECO:0000256" key="12">
    <source>
        <dbReference type="ARBA" id="ARBA00023288"/>
    </source>
</evidence>
<evidence type="ECO:0000256" key="14">
    <source>
        <dbReference type="SAM" id="MobiDB-lite"/>
    </source>
</evidence>